<gene>
    <name evidence="1" type="ORF">QRT03_31525</name>
</gene>
<reference evidence="1 2" key="1">
    <citation type="submission" date="2023-06" db="EMBL/GenBank/DDBJ databases">
        <title>Actinomycetospora Odt1-22.</title>
        <authorList>
            <person name="Supong K."/>
        </authorList>
    </citation>
    <scope>NUCLEOTIDE SEQUENCE [LARGE SCALE GENOMIC DNA]</scope>
    <source>
        <strain evidence="1 2">Odt1-22</strain>
    </source>
</reference>
<sequence>MSVHPPDLTLGSDPLALARGAAEMLLENAADSDDPAIGVQRCILRWLAAQGLYSVAAPAEHGGLGRDERALSEVEEILAGADAASWFVLTQHRTPQKLTLDSSYPAAEQYREALCRGDELGGIAVAHLRRPGPPAITAVPDGRSGWRFTGRAEWCTGWGLVDLVLIAAVADSGEIVFALLPAHERRGLTASEPYSLAVMGGTRTVGLSLHDVAVGPDEVAAVVPVDEWRRRDAGTVVDTKPATMGLLLRVIDETLRTGHERDRPAAVEEAQALAATAWPLRERAYELKFSAQRDRFVEERLELRGRIAELTVRAAAGLVAARGGSAMYSSSHEQRWSREAMFHLVQAQTDDVRAAQLAAFSGS</sequence>
<evidence type="ECO:0000313" key="2">
    <source>
        <dbReference type="Proteomes" id="UP001231924"/>
    </source>
</evidence>
<dbReference type="RefSeq" id="WP_286057137.1">
    <property type="nucleotide sequence ID" value="NZ_JASVWF010000012.1"/>
</dbReference>
<evidence type="ECO:0000313" key="1">
    <source>
        <dbReference type="EMBL" id="MDL5160533.1"/>
    </source>
</evidence>
<organism evidence="1 2">
    <name type="scientific">Actinomycetospora termitidis</name>
    <dbReference type="NCBI Taxonomy" id="3053470"/>
    <lineage>
        <taxon>Bacteria</taxon>
        <taxon>Bacillati</taxon>
        <taxon>Actinomycetota</taxon>
        <taxon>Actinomycetes</taxon>
        <taxon>Pseudonocardiales</taxon>
        <taxon>Pseudonocardiaceae</taxon>
        <taxon>Actinomycetospora</taxon>
    </lineage>
</organism>
<protein>
    <submittedName>
        <fullName evidence="1">Acyl-CoA dehydrogenase family protein</fullName>
        <ecNumber evidence="1">1.-.-.-</ecNumber>
    </submittedName>
</protein>
<dbReference type="EMBL" id="JASVWF010000012">
    <property type="protein sequence ID" value="MDL5160533.1"/>
    <property type="molecule type" value="Genomic_DNA"/>
</dbReference>
<keyword evidence="2" id="KW-1185">Reference proteome</keyword>
<comment type="caution">
    <text evidence="1">The sequence shown here is derived from an EMBL/GenBank/DDBJ whole genome shotgun (WGS) entry which is preliminary data.</text>
</comment>
<dbReference type="Gene3D" id="1.10.540.10">
    <property type="entry name" value="Acyl-CoA dehydrogenase/oxidase, N-terminal domain"/>
    <property type="match status" value="1"/>
</dbReference>
<dbReference type="Gene3D" id="2.40.110.10">
    <property type="entry name" value="Butyryl-CoA Dehydrogenase, subunit A, domain 2"/>
    <property type="match status" value="1"/>
</dbReference>
<dbReference type="InterPro" id="IPR037069">
    <property type="entry name" value="AcylCoA_DH/ox_N_sf"/>
</dbReference>
<keyword evidence="1" id="KW-0560">Oxidoreductase</keyword>
<dbReference type="SUPFAM" id="SSF56645">
    <property type="entry name" value="Acyl-CoA dehydrogenase NM domain-like"/>
    <property type="match status" value="1"/>
</dbReference>
<dbReference type="EC" id="1.-.-.-" evidence="1"/>
<proteinExistence type="predicted"/>
<dbReference type="GO" id="GO:0016491">
    <property type="term" value="F:oxidoreductase activity"/>
    <property type="evidence" value="ECO:0007669"/>
    <property type="project" value="UniProtKB-KW"/>
</dbReference>
<dbReference type="Proteomes" id="UP001231924">
    <property type="component" value="Unassembled WGS sequence"/>
</dbReference>
<name>A0ABT7MIM9_9PSEU</name>
<dbReference type="InterPro" id="IPR009100">
    <property type="entry name" value="AcylCoA_DH/oxidase_NM_dom_sf"/>
</dbReference>
<dbReference type="InterPro" id="IPR046373">
    <property type="entry name" value="Acyl-CoA_Oxase/DH_mid-dom_sf"/>
</dbReference>
<accession>A0ABT7MIM9</accession>